<keyword evidence="3" id="KW-1185">Reference proteome</keyword>
<dbReference type="GeneID" id="28832408"/>
<dbReference type="Proteomes" id="UP000070700">
    <property type="component" value="Unassembled WGS sequence"/>
</dbReference>
<gene>
    <name evidence="2" type="ORF">LY89DRAFT_783417</name>
</gene>
<evidence type="ECO:0000313" key="2">
    <source>
        <dbReference type="EMBL" id="KUJ15228.1"/>
    </source>
</evidence>
<dbReference type="OrthoDB" id="10256089at2759"/>
<accession>A0A194X4X5</accession>
<feature type="region of interest" description="Disordered" evidence="1">
    <location>
        <begin position="439"/>
        <end position="472"/>
    </location>
</feature>
<sequence length="599" mass="66355">MFFLLLLVGELPSHPLVLLLFLVRLRGGCLLYLIGESSSASASSYCSVTIPIAIIHDYRQHLRPSVQRKEKCPKQSNSLGRSISPPPVLDAQTPVLIPVISSMDPLTVIGAVGGLIKTAAFLSSTTSRIVSARNKGSHEIVAVKNTVDIIRSVLQQLQILLLKQGNIDPERASMLFVGDIVAILTSCVLTMSNLEGCIKGLKVDDKLKLIDSIRWNSRMSEVRKYRGELESSKISLNLVLTIMTCQSVQSAEISATELKVLVVRVLEGNHDLSKRMSIMQKSIVGSIYSSENHDTVSLADTTTGLDGTSNDPLPVAQPNLRHPVIRAFEEELNSSWVYQKSRGRRARARPFSMSSSAQLTQTWSVLSGLSLSEISNISVWALPIQREDLVNSEMYWSENEPSPDFDLESPASYRKEPNSVVGSHLPQLPDLLERNPMLEHSDEHEQAPDKMSETSELLHQSETVATTSANEATQGETEDYLVLYVVASLFDFHLDLEKVEAGYTWLSYNAGDVFDVIGEKGELWLAVNQDDSQNKVGWLWSKHCAILPPEDLKLGDAPRRRQIQVHRRRAQGSREHGPVDLPISRVAIDSILKSLTELP</sequence>
<evidence type="ECO:0000313" key="3">
    <source>
        <dbReference type="Proteomes" id="UP000070700"/>
    </source>
</evidence>
<dbReference type="RefSeq" id="XP_018069583.1">
    <property type="nucleotide sequence ID" value="XM_018222682.1"/>
</dbReference>
<proteinExistence type="predicted"/>
<evidence type="ECO:0000256" key="1">
    <source>
        <dbReference type="SAM" id="MobiDB-lite"/>
    </source>
</evidence>
<feature type="compositionally biased region" description="Basic and acidic residues" evidence="1">
    <location>
        <begin position="439"/>
        <end position="453"/>
    </location>
</feature>
<feature type="region of interest" description="Disordered" evidence="1">
    <location>
        <begin position="398"/>
        <end position="426"/>
    </location>
</feature>
<dbReference type="STRING" id="149040.A0A194X4X5"/>
<evidence type="ECO:0008006" key="4">
    <source>
        <dbReference type="Google" id="ProtNLM"/>
    </source>
</evidence>
<protein>
    <recommendedName>
        <fullName evidence="4">SH3 domain-containing protein</fullName>
    </recommendedName>
</protein>
<feature type="compositionally biased region" description="Polar residues" evidence="1">
    <location>
        <begin position="454"/>
        <end position="472"/>
    </location>
</feature>
<dbReference type="KEGG" id="psco:LY89DRAFT_783417"/>
<organism evidence="2 3">
    <name type="scientific">Mollisia scopiformis</name>
    <name type="common">Conifer needle endophyte fungus</name>
    <name type="synonym">Phialocephala scopiformis</name>
    <dbReference type="NCBI Taxonomy" id="149040"/>
    <lineage>
        <taxon>Eukaryota</taxon>
        <taxon>Fungi</taxon>
        <taxon>Dikarya</taxon>
        <taxon>Ascomycota</taxon>
        <taxon>Pezizomycotina</taxon>
        <taxon>Leotiomycetes</taxon>
        <taxon>Helotiales</taxon>
        <taxon>Mollisiaceae</taxon>
        <taxon>Mollisia</taxon>
    </lineage>
</organism>
<name>A0A194X4X5_MOLSC</name>
<dbReference type="AlphaFoldDB" id="A0A194X4X5"/>
<dbReference type="InParanoid" id="A0A194X4X5"/>
<dbReference type="EMBL" id="KQ947418">
    <property type="protein sequence ID" value="KUJ15228.1"/>
    <property type="molecule type" value="Genomic_DNA"/>
</dbReference>
<reference evidence="2 3" key="1">
    <citation type="submission" date="2015-10" db="EMBL/GenBank/DDBJ databases">
        <title>Full genome of DAOMC 229536 Phialocephala scopiformis, a fungal endophyte of spruce producing the potent anti-insectan compound rugulosin.</title>
        <authorList>
            <consortium name="DOE Joint Genome Institute"/>
            <person name="Walker A.K."/>
            <person name="Frasz S.L."/>
            <person name="Seifert K.A."/>
            <person name="Miller J.D."/>
            <person name="Mondo S.J."/>
            <person name="Labutti K."/>
            <person name="Lipzen A."/>
            <person name="Dockter R."/>
            <person name="Kennedy M."/>
            <person name="Grigoriev I.V."/>
            <person name="Spatafora J.W."/>
        </authorList>
    </citation>
    <scope>NUCLEOTIDE SEQUENCE [LARGE SCALE GENOMIC DNA]</scope>
    <source>
        <strain evidence="2 3">CBS 120377</strain>
    </source>
</reference>